<dbReference type="AlphaFoldDB" id="A0A382QXT0"/>
<protein>
    <submittedName>
        <fullName evidence="1">Uncharacterized protein</fullName>
    </submittedName>
</protein>
<proteinExistence type="predicted"/>
<organism evidence="1">
    <name type="scientific">marine metagenome</name>
    <dbReference type="NCBI Taxonomy" id="408172"/>
    <lineage>
        <taxon>unclassified sequences</taxon>
        <taxon>metagenomes</taxon>
        <taxon>ecological metagenomes</taxon>
    </lineage>
</organism>
<reference evidence="1" key="1">
    <citation type="submission" date="2018-05" db="EMBL/GenBank/DDBJ databases">
        <authorList>
            <person name="Lanie J.A."/>
            <person name="Ng W.-L."/>
            <person name="Kazmierczak K.M."/>
            <person name="Andrzejewski T.M."/>
            <person name="Davidsen T.M."/>
            <person name="Wayne K.J."/>
            <person name="Tettelin H."/>
            <person name="Glass J.I."/>
            <person name="Rusch D."/>
            <person name="Podicherti R."/>
            <person name="Tsui H.-C.T."/>
            <person name="Winkler M.E."/>
        </authorList>
    </citation>
    <scope>NUCLEOTIDE SEQUENCE</scope>
</reference>
<sequence length="55" mass="6307">MPSFLKGNFQVKKNVGEKNETKKTLESRFELEALKHLGGSVAFVKKKKVDWNTKI</sequence>
<accession>A0A382QXT0</accession>
<gene>
    <name evidence="1" type="ORF">METZ01_LOCUS343090</name>
</gene>
<name>A0A382QXT0_9ZZZZ</name>
<evidence type="ECO:0000313" key="1">
    <source>
        <dbReference type="EMBL" id="SVC90236.1"/>
    </source>
</evidence>
<dbReference type="EMBL" id="UINC01117658">
    <property type="protein sequence ID" value="SVC90236.1"/>
    <property type="molecule type" value="Genomic_DNA"/>
</dbReference>